<keyword evidence="3" id="KW-1185">Reference proteome</keyword>
<feature type="region of interest" description="Disordered" evidence="1">
    <location>
        <begin position="150"/>
        <end position="190"/>
    </location>
</feature>
<comment type="caution">
    <text evidence="2">The sequence shown here is derived from an EMBL/GenBank/DDBJ whole genome shotgun (WGS) entry which is preliminary data.</text>
</comment>
<dbReference type="GeneID" id="70184554"/>
<organism evidence="2 3">
    <name type="scientific">Microdochium trichocladiopsis</name>
    <dbReference type="NCBI Taxonomy" id="1682393"/>
    <lineage>
        <taxon>Eukaryota</taxon>
        <taxon>Fungi</taxon>
        <taxon>Dikarya</taxon>
        <taxon>Ascomycota</taxon>
        <taxon>Pezizomycotina</taxon>
        <taxon>Sordariomycetes</taxon>
        <taxon>Xylariomycetidae</taxon>
        <taxon>Xylariales</taxon>
        <taxon>Microdochiaceae</taxon>
        <taxon>Microdochium</taxon>
    </lineage>
</organism>
<dbReference type="EMBL" id="JAGTJQ010000009">
    <property type="protein sequence ID" value="KAH7024561.1"/>
    <property type="molecule type" value="Genomic_DNA"/>
</dbReference>
<dbReference type="Proteomes" id="UP000756346">
    <property type="component" value="Unassembled WGS sequence"/>
</dbReference>
<feature type="compositionally biased region" description="Low complexity" evidence="1">
    <location>
        <begin position="152"/>
        <end position="162"/>
    </location>
</feature>
<reference evidence="2" key="1">
    <citation type="journal article" date="2021" name="Nat. Commun.">
        <title>Genetic determinants of endophytism in the Arabidopsis root mycobiome.</title>
        <authorList>
            <person name="Mesny F."/>
            <person name="Miyauchi S."/>
            <person name="Thiergart T."/>
            <person name="Pickel B."/>
            <person name="Atanasova L."/>
            <person name="Karlsson M."/>
            <person name="Huettel B."/>
            <person name="Barry K.W."/>
            <person name="Haridas S."/>
            <person name="Chen C."/>
            <person name="Bauer D."/>
            <person name="Andreopoulos W."/>
            <person name="Pangilinan J."/>
            <person name="LaButti K."/>
            <person name="Riley R."/>
            <person name="Lipzen A."/>
            <person name="Clum A."/>
            <person name="Drula E."/>
            <person name="Henrissat B."/>
            <person name="Kohler A."/>
            <person name="Grigoriev I.V."/>
            <person name="Martin F.M."/>
            <person name="Hacquard S."/>
        </authorList>
    </citation>
    <scope>NUCLEOTIDE SEQUENCE</scope>
    <source>
        <strain evidence="2">MPI-CAGE-CH-0230</strain>
    </source>
</reference>
<feature type="region of interest" description="Disordered" evidence="1">
    <location>
        <begin position="77"/>
        <end position="114"/>
    </location>
</feature>
<proteinExistence type="predicted"/>
<evidence type="ECO:0000313" key="2">
    <source>
        <dbReference type="EMBL" id="KAH7024561.1"/>
    </source>
</evidence>
<sequence length="211" mass="23420">MCLCCSPSHDCSRPGDVHLFCPHQQGAWSNRRAHILGDRRRTKDNAARKEGQSFPCRHRCALENLHAEIISTPTRLSLRPASQQTVRRMKSEDLRSQRTQKEEISDSDESLSLPLQRPTAISSSFGNSQPHSMHQNVLRVRDDVIQQTRLTESSAASDASGEASDENPASRGRRSHSSSISTDKLDDPFTEISTLGAGAAALWHRATHTSR</sequence>
<dbReference type="RefSeq" id="XP_046008109.1">
    <property type="nucleotide sequence ID" value="XM_046155008.1"/>
</dbReference>
<protein>
    <submittedName>
        <fullName evidence="2">Uncharacterized protein</fullName>
    </submittedName>
</protein>
<name>A0A9P8Y0F2_9PEZI</name>
<feature type="compositionally biased region" description="Basic and acidic residues" evidence="1">
    <location>
        <begin position="89"/>
        <end position="104"/>
    </location>
</feature>
<evidence type="ECO:0000256" key="1">
    <source>
        <dbReference type="SAM" id="MobiDB-lite"/>
    </source>
</evidence>
<accession>A0A9P8Y0F2</accession>
<evidence type="ECO:0000313" key="3">
    <source>
        <dbReference type="Proteomes" id="UP000756346"/>
    </source>
</evidence>
<feature type="compositionally biased region" description="Polar residues" evidence="1">
    <location>
        <begin position="77"/>
        <end position="86"/>
    </location>
</feature>
<gene>
    <name evidence="2" type="ORF">B0I36DRAFT_331626</name>
</gene>
<dbReference type="AlphaFoldDB" id="A0A9P8Y0F2"/>